<evidence type="ECO:0000256" key="1">
    <source>
        <dbReference type="SAM" id="MobiDB-lite"/>
    </source>
</evidence>
<reference evidence="3 4" key="1">
    <citation type="submission" date="2016-09" db="EMBL/GenBank/DDBJ databases">
        <title>Rhizobium sp. nov., a novel species isolated from the rice rhizosphere.</title>
        <authorList>
            <person name="Zhao J."/>
            <person name="Zhang X."/>
        </authorList>
    </citation>
    <scope>NUCLEOTIDE SEQUENCE [LARGE SCALE GENOMIC DNA]</scope>
    <source>
        <strain evidence="3 4">MH17</strain>
    </source>
</reference>
<protein>
    <recommendedName>
        <fullName evidence="5">CopL family metal-binding regulatory protein</fullName>
    </recommendedName>
</protein>
<accession>A0A1Q9AH89</accession>
<dbReference type="Proteomes" id="UP000186143">
    <property type="component" value="Unassembled WGS sequence"/>
</dbReference>
<evidence type="ECO:0000313" key="3">
    <source>
        <dbReference type="EMBL" id="OLP54552.1"/>
    </source>
</evidence>
<evidence type="ECO:0008006" key="5">
    <source>
        <dbReference type="Google" id="ProtNLM"/>
    </source>
</evidence>
<sequence>MPRLAALLMVLAWMVLSAMPALAMHPPLTMPPGGLAQDWVQQGSEQKGRGQQGGGHEHERGMTSRHAAHHAASATDSVQMAEQPCNVMAQAGCTPPCCDHHQDGGHAGKCCWMAACAGCLTLLPQALPVAWLTLPRNVPDQSAVPMLADHPPRPAERPPRL</sequence>
<comment type="caution">
    <text evidence="3">The sequence shown here is derived from an EMBL/GenBank/DDBJ whole genome shotgun (WGS) entry which is preliminary data.</text>
</comment>
<feature type="region of interest" description="Disordered" evidence="1">
    <location>
        <begin position="33"/>
        <end position="77"/>
    </location>
</feature>
<feature type="chain" id="PRO_5011982793" description="CopL family metal-binding regulatory protein" evidence="2">
    <location>
        <begin position="24"/>
        <end position="161"/>
    </location>
</feature>
<name>A0A1Q9AH89_9HYPH</name>
<keyword evidence="2" id="KW-0732">Signal</keyword>
<dbReference type="AlphaFoldDB" id="A0A1Q9AH89"/>
<feature type="signal peptide" evidence="2">
    <location>
        <begin position="1"/>
        <end position="23"/>
    </location>
</feature>
<gene>
    <name evidence="3" type="ORF">BJF92_03910</name>
</gene>
<organism evidence="3 4">
    <name type="scientific">Xaviernesmea rhizosphaerae</name>
    <dbReference type="NCBI Taxonomy" id="1672749"/>
    <lineage>
        <taxon>Bacteria</taxon>
        <taxon>Pseudomonadati</taxon>
        <taxon>Pseudomonadota</taxon>
        <taxon>Alphaproteobacteria</taxon>
        <taxon>Hyphomicrobiales</taxon>
        <taxon>Rhizobiaceae</taxon>
        <taxon>Rhizobium/Agrobacterium group</taxon>
        <taxon>Xaviernesmea</taxon>
    </lineage>
</organism>
<dbReference type="EMBL" id="MKIO01000033">
    <property type="protein sequence ID" value="OLP54552.1"/>
    <property type="molecule type" value="Genomic_DNA"/>
</dbReference>
<evidence type="ECO:0000256" key="2">
    <source>
        <dbReference type="SAM" id="SignalP"/>
    </source>
</evidence>
<dbReference type="RefSeq" id="WP_075635738.1">
    <property type="nucleotide sequence ID" value="NZ_MKIO01000033.1"/>
</dbReference>
<proteinExistence type="predicted"/>
<evidence type="ECO:0000313" key="4">
    <source>
        <dbReference type="Proteomes" id="UP000186143"/>
    </source>
</evidence>
<dbReference type="STRING" id="1672749.BJF92_03910"/>
<dbReference type="OrthoDB" id="8304754at2"/>